<accession>A0A0W8EB99</accession>
<evidence type="ECO:0000313" key="1">
    <source>
        <dbReference type="EMBL" id="KUG05683.1"/>
    </source>
</evidence>
<comment type="caution">
    <text evidence="1">The sequence shown here is derived from an EMBL/GenBank/DDBJ whole genome shotgun (WGS) entry which is preliminary data.</text>
</comment>
<protein>
    <submittedName>
        <fullName evidence="1">Uncharacterized protein</fullName>
    </submittedName>
</protein>
<dbReference type="EMBL" id="LNQE01001782">
    <property type="protein sequence ID" value="KUG05683.1"/>
    <property type="molecule type" value="Genomic_DNA"/>
</dbReference>
<organism evidence="1">
    <name type="scientific">hydrocarbon metagenome</name>
    <dbReference type="NCBI Taxonomy" id="938273"/>
    <lineage>
        <taxon>unclassified sequences</taxon>
        <taxon>metagenomes</taxon>
        <taxon>ecological metagenomes</taxon>
    </lineage>
</organism>
<proteinExistence type="predicted"/>
<name>A0A0W8EB99_9ZZZZ</name>
<reference evidence="1" key="1">
    <citation type="journal article" date="2015" name="Proc. Natl. Acad. Sci. U.S.A.">
        <title>Networks of energetic and metabolic interactions define dynamics in microbial communities.</title>
        <authorList>
            <person name="Embree M."/>
            <person name="Liu J.K."/>
            <person name="Al-Bassam M.M."/>
            <person name="Zengler K."/>
        </authorList>
    </citation>
    <scope>NUCLEOTIDE SEQUENCE</scope>
</reference>
<dbReference type="AlphaFoldDB" id="A0A0W8EB99"/>
<sequence>MQRTIEVLSDTDLMTQLGEGKRKNAPVRDFEELAGELDI</sequence>
<gene>
    <name evidence="1" type="ORF">ASZ90_016893</name>
</gene>